<sequence>MCCDNRRSLEDENKSEELRSWASFRGQTLGRTVRGMMYYREALKLQAFLDMAEDEDILEGYETVEKGNRALFARLEALADMKYTYVVSCQSFALQKAMNDPRYRDTIELMTRYPSLRVSYVEEKEEIVQGRPPKVYYSKLVKVVNGFEQ</sequence>
<protein>
    <submittedName>
        <fullName evidence="2">Callose synthase 8-like</fullName>
    </submittedName>
</protein>
<dbReference type="GO" id="GO:0006075">
    <property type="term" value="P:(1-&gt;3)-beta-D-glucan biosynthetic process"/>
    <property type="evidence" value="ECO:0007669"/>
    <property type="project" value="InterPro"/>
</dbReference>
<organism evidence="2 3">
    <name type="scientific">Trifolium medium</name>
    <dbReference type="NCBI Taxonomy" id="97028"/>
    <lineage>
        <taxon>Eukaryota</taxon>
        <taxon>Viridiplantae</taxon>
        <taxon>Streptophyta</taxon>
        <taxon>Embryophyta</taxon>
        <taxon>Tracheophyta</taxon>
        <taxon>Spermatophyta</taxon>
        <taxon>Magnoliopsida</taxon>
        <taxon>eudicotyledons</taxon>
        <taxon>Gunneridae</taxon>
        <taxon>Pentapetalae</taxon>
        <taxon>rosids</taxon>
        <taxon>fabids</taxon>
        <taxon>Fabales</taxon>
        <taxon>Fabaceae</taxon>
        <taxon>Papilionoideae</taxon>
        <taxon>50 kb inversion clade</taxon>
        <taxon>NPAAA clade</taxon>
        <taxon>Hologalegina</taxon>
        <taxon>IRL clade</taxon>
        <taxon>Trifolieae</taxon>
        <taxon>Trifolium</taxon>
    </lineage>
</organism>
<dbReference type="GO" id="GO:0003843">
    <property type="term" value="F:1,3-beta-D-glucan synthase activity"/>
    <property type="evidence" value="ECO:0007669"/>
    <property type="project" value="InterPro"/>
</dbReference>
<dbReference type="InterPro" id="IPR003440">
    <property type="entry name" value="Glyco_trans_48_dom"/>
</dbReference>
<reference evidence="2 3" key="1">
    <citation type="journal article" date="2018" name="Front. Plant Sci.">
        <title>Red Clover (Trifolium pratense) and Zigzag Clover (T. medium) - A Picture of Genomic Similarities and Differences.</title>
        <authorList>
            <person name="Dluhosova J."/>
            <person name="Istvanek J."/>
            <person name="Nedelnik J."/>
            <person name="Repkova J."/>
        </authorList>
    </citation>
    <scope>NUCLEOTIDE SEQUENCE [LARGE SCALE GENOMIC DNA]</scope>
    <source>
        <strain evidence="3">cv. 10/8</strain>
        <tissue evidence="2">Leaf</tissue>
    </source>
</reference>
<feature type="non-terminal residue" evidence="2">
    <location>
        <position position="149"/>
    </location>
</feature>
<keyword evidence="3" id="KW-1185">Reference proteome</keyword>
<dbReference type="GO" id="GO:0005886">
    <property type="term" value="C:plasma membrane"/>
    <property type="evidence" value="ECO:0007669"/>
    <property type="project" value="TreeGrafter"/>
</dbReference>
<name>A0A392NT19_9FABA</name>
<dbReference type="AlphaFoldDB" id="A0A392NT19"/>
<evidence type="ECO:0000313" key="2">
    <source>
        <dbReference type="EMBL" id="MCI02236.1"/>
    </source>
</evidence>
<feature type="domain" description="Glycosyl transferase 48" evidence="1">
    <location>
        <begin position="12"/>
        <end position="145"/>
    </location>
</feature>
<dbReference type="Proteomes" id="UP000265520">
    <property type="component" value="Unassembled WGS sequence"/>
</dbReference>
<evidence type="ECO:0000313" key="3">
    <source>
        <dbReference type="Proteomes" id="UP000265520"/>
    </source>
</evidence>
<dbReference type="PANTHER" id="PTHR12741">
    <property type="entry name" value="LYST-INTERACTING PROTEIN LIP5 DOPAMINE RESPONSIVE PROTEIN DRG-1"/>
    <property type="match status" value="1"/>
</dbReference>
<proteinExistence type="predicted"/>
<evidence type="ECO:0000259" key="1">
    <source>
        <dbReference type="Pfam" id="PF02364"/>
    </source>
</evidence>
<dbReference type="Pfam" id="PF02364">
    <property type="entry name" value="Glucan_synthase"/>
    <property type="match status" value="1"/>
</dbReference>
<comment type="caution">
    <text evidence="2">The sequence shown here is derived from an EMBL/GenBank/DDBJ whole genome shotgun (WGS) entry which is preliminary data.</text>
</comment>
<accession>A0A392NT19</accession>
<dbReference type="EMBL" id="LXQA010048489">
    <property type="protein sequence ID" value="MCI02236.1"/>
    <property type="molecule type" value="Genomic_DNA"/>
</dbReference>
<dbReference type="PANTHER" id="PTHR12741:SF22">
    <property type="entry name" value="CALLOSE SYNTHASE 8-RELATED"/>
    <property type="match status" value="1"/>
</dbReference>
<dbReference type="GO" id="GO:0000148">
    <property type="term" value="C:1,3-beta-D-glucan synthase complex"/>
    <property type="evidence" value="ECO:0007669"/>
    <property type="project" value="InterPro"/>
</dbReference>